<keyword evidence="1" id="KW-0472">Membrane</keyword>
<accession>A0A8M1H5R7</accession>
<keyword evidence="1" id="KW-1133">Transmembrane helix</keyword>
<dbReference type="Proteomes" id="UP000515150">
    <property type="component" value="Chromosome 16"/>
</dbReference>
<gene>
    <name evidence="4" type="primary">si:dkey-262k9.2</name>
</gene>
<evidence type="ECO:0000256" key="2">
    <source>
        <dbReference type="SAM" id="SignalP"/>
    </source>
</evidence>
<evidence type="ECO:0000256" key="1">
    <source>
        <dbReference type="SAM" id="Phobius"/>
    </source>
</evidence>
<dbReference type="AlphaFoldDB" id="A0A8M1H5R7"/>
<keyword evidence="2" id="KW-0732">Signal</keyword>
<protein>
    <submittedName>
        <fullName evidence="4">Uncharacterized protein si:dkey-262k9.2</fullName>
    </submittedName>
</protein>
<name>A0A8M1H5R7_BETSP</name>
<feature type="signal peptide" evidence="2">
    <location>
        <begin position="1"/>
        <end position="17"/>
    </location>
</feature>
<reference evidence="4" key="1">
    <citation type="submission" date="2025-08" db="UniProtKB">
        <authorList>
            <consortium name="RefSeq"/>
        </authorList>
    </citation>
    <scope>IDENTIFICATION</scope>
</reference>
<feature type="chain" id="PRO_5035476587" evidence="2">
    <location>
        <begin position="18"/>
        <end position="115"/>
    </location>
</feature>
<dbReference type="KEGG" id="bspl:121201718"/>
<keyword evidence="1" id="KW-0812">Transmembrane</keyword>
<dbReference type="GeneID" id="121201718"/>
<dbReference type="RefSeq" id="XP_040923768.1">
    <property type="nucleotide sequence ID" value="XM_041067834.1"/>
</dbReference>
<feature type="transmembrane region" description="Helical" evidence="1">
    <location>
        <begin position="66"/>
        <end position="91"/>
    </location>
</feature>
<evidence type="ECO:0000313" key="3">
    <source>
        <dbReference type="Proteomes" id="UP000515150"/>
    </source>
</evidence>
<evidence type="ECO:0000313" key="4">
    <source>
        <dbReference type="RefSeq" id="XP_040923768.1"/>
    </source>
</evidence>
<dbReference type="OrthoDB" id="8962118at2759"/>
<organism evidence="3 4">
    <name type="scientific">Betta splendens</name>
    <name type="common">Siamese fighting fish</name>
    <dbReference type="NCBI Taxonomy" id="158456"/>
    <lineage>
        <taxon>Eukaryota</taxon>
        <taxon>Metazoa</taxon>
        <taxon>Chordata</taxon>
        <taxon>Craniata</taxon>
        <taxon>Vertebrata</taxon>
        <taxon>Euteleostomi</taxon>
        <taxon>Actinopterygii</taxon>
        <taxon>Neopterygii</taxon>
        <taxon>Teleostei</taxon>
        <taxon>Neoteleostei</taxon>
        <taxon>Acanthomorphata</taxon>
        <taxon>Anabantaria</taxon>
        <taxon>Anabantiformes</taxon>
        <taxon>Anabantoidei</taxon>
        <taxon>Osphronemidae</taxon>
        <taxon>Betta</taxon>
    </lineage>
</organism>
<sequence>MMRSLFLCMLLLRAVVSEEGEGSGCDGRIDDDEDAECVTKSVQSKNHQDSLFVDKAKGEDEREENYTMIIIIVAAVVMVLSVAAVVIILLVRRHMQSRQPGVYTVPTEQDQKVAV</sequence>
<dbReference type="CDD" id="cd12087">
    <property type="entry name" value="TM_EGFR-like"/>
    <property type="match status" value="1"/>
</dbReference>
<proteinExistence type="predicted"/>
<keyword evidence="3" id="KW-1185">Reference proteome</keyword>